<keyword evidence="12" id="KW-0472">Membrane</keyword>
<proteinExistence type="inferred from homology"/>
<dbReference type="EMBL" id="UFSP01000001">
    <property type="protein sequence ID" value="SSY94266.1"/>
    <property type="molecule type" value="Genomic_DNA"/>
</dbReference>
<evidence type="ECO:0000256" key="2">
    <source>
        <dbReference type="ARBA" id="ARBA00011955"/>
    </source>
</evidence>
<evidence type="ECO:0000256" key="6">
    <source>
        <dbReference type="ARBA" id="ARBA00022630"/>
    </source>
</evidence>
<evidence type="ECO:0000256" key="4">
    <source>
        <dbReference type="ARBA" id="ARBA00022475"/>
    </source>
</evidence>
<dbReference type="PIRSF" id="PIRSF006268">
    <property type="entry name" value="ApbE"/>
    <property type="match status" value="1"/>
</dbReference>
<evidence type="ECO:0000256" key="9">
    <source>
        <dbReference type="ARBA" id="ARBA00022729"/>
    </source>
</evidence>
<protein>
    <recommendedName>
        <fullName evidence="3 18">FAD:protein FMN transferase</fullName>
        <ecNumber evidence="2 18">2.7.1.180</ecNumber>
    </recommendedName>
    <alternativeName>
        <fullName evidence="15 18">Flavin transferase</fullName>
    </alternativeName>
</protein>
<comment type="function">
    <text evidence="20">Flavin transferase that catalyzes the transfer of the FMN moiety of FAD and its covalent binding to the hydroxyl group of a threonine residue in a target flavoprotein.</text>
</comment>
<evidence type="ECO:0000256" key="15">
    <source>
        <dbReference type="ARBA" id="ARBA00031306"/>
    </source>
</evidence>
<keyword evidence="9 20" id="KW-0732">Signal</keyword>
<accession>A0A336N544</accession>
<dbReference type="Gene3D" id="3.10.520.10">
    <property type="entry name" value="ApbE-like domains"/>
    <property type="match status" value="1"/>
</dbReference>
<feature type="binding site" evidence="19">
    <location>
        <position position="313"/>
    </location>
    <ligand>
        <name>Mg(2+)</name>
        <dbReference type="ChEBI" id="CHEBI:18420"/>
    </ligand>
</feature>
<comment type="catalytic activity">
    <reaction evidence="16 18 20">
        <text>L-threonyl-[protein] + FAD = FMN-L-threonyl-[protein] + AMP + H(+)</text>
        <dbReference type="Rhea" id="RHEA:36847"/>
        <dbReference type="Rhea" id="RHEA-COMP:11060"/>
        <dbReference type="Rhea" id="RHEA-COMP:11061"/>
        <dbReference type="ChEBI" id="CHEBI:15378"/>
        <dbReference type="ChEBI" id="CHEBI:30013"/>
        <dbReference type="ChEBI" id="CHEBI:57692"/>
        <dbReference type="ChEBI" id="CHEBI:74257"/>
        <dbReference type="ChEBI" id="CHEBI:456215"/>
        <dbReference type="EC" id="2.7.1.180"/>
    </reaction>
</comment>
<dbReference type="PANTHER" id="PTHR30040:SF2">
    <property type="entry name" value="FAD:PROTEIN FMN TRANSFERASE"/>
    <property type="match status" value="1"/>
</dbReference>
<comment type="subcellular location">
    <subcellularLocation>
        <location evidence="17 20">Cell inner membrane</location>
        <topology evidence="17 20">Lipid-anchor</topology>
        <orientation evidence="17 20">Periplasmic side</orientation>
    </subcellularLocation>
</comment>
<dbReference type="Proteomes" id="UP000253728">
    <property type="component" value="Unassembled WGS sequence"/>
</dbReference>
<dbReference type="RefSeq" id="WP_005702831.1">
    <property type="nucleotide sequence ID" value="NZ_LS483485.1"/>
</dbReference>
<dbReference type="STRING" id="732.ADJ80_00770"/>
<evidence type="ECO:0000256" key="16">
    <source>
        <dbReference type="ARBA" id="ARBA00048540"/>
    </source>
</evidence>
<evidence type="ECO:0000313" key="21">
    <source>
        <dbReference type="EMBL" id="SSY94266.1"/>
    </source>
</evidence>
<evidence type="ECO:0000313" key="22">
    <source>
        <dbReference type="Proteomes" id="UP000253728"/>
    </source>
</evidence>
<comment type="cofactor">
    <cofactor evidence="19">
        <name>Mg(2+)</name>
        <dbReference type="ChEBI" id="CHEBI:18420"/>
    </cofactor>
    <cofactor evidence="19">
        <name>Mn(2+)</name>
        <dbReference type="ChEBI" id="CHEBI:29035"/>
    </cofactor>
    <text evidence="19">Magnesium. Can also use manganese.</text>
</comment>
<evidence type="ECO:0000256" key="13">
    <source>
        <dbReference type="ARBA" id="ARBA00023139"/>
    </source>
</evidence>
<evidence type="ECO:0000256" key="18">
    <source>
        <dbReference type="PIRNR" id="PIRNR006268"/>
    </source>
</evidence>
<keyword evidence="4" id="KW-1003">Cell membrane</keyword>
<evidence type="ECO:0000256" key="17">
    <source>
        <dbReference type="ARBA" id="ARBA00060485"/>
    </source>
</evidence>
<keyword evidence="14 20" id="KW-0449">Lipoprotein</keyword>
<organism evidence="21 22">
    <name type="scientific">Aggregatibacter aphrophilus</name>
    <name type="common">Haemophilus aphrophilus</name>
    <dbReference type="NCBI Taxonomy" id="732"/>
    <lineage>
        <taxon>Bacteria</taxon>
        <taxon>Pseudomonadati</taxon>
        <taxon>Pseudomonadota</taxon>
        <taxon>Gammaproteobacteria</taxon>
        <taxon>Pasteurellales</taxon>
        <taxon>Pasteurellaceae</taxon>
        <taxon>Aggregatibacter</taxon>
    </lineage>
</organism>
<keyword evidence="8 18" id="KW-0479">Metal-binding</keyword>
<dbReference type="InterPro" id="IPR024932">
    <property type="entry name" value="ApbE"/>
</dbReference>
<keyword evidence="7 18" id="KW-0808">Transferase</keyword>
<feature type="signal peptide" evidence="20">
    <location>
        <begin position="1"/>
        <end position="22"/>
    </location>
</feature>
<keyword evidence="6 18" id="KW-0285">Flavoprotein</keyword>
<evidence type="ECO:0000256" key="3">
    <source>
        <dbReference type="ARBA" id="ARBA00016337"/>
    </source>
</evidence>
<evidence type="ECO:0000256" key="11">
    <source>
        <dbReference type="ARBA" id="ARBA00022842"/>
    </source>
</evidence>
<dbReference type="FunFam" id="3.10.520.10:FF:000001">
    <property type="entry name" value="FAD:protein FMN transferase"/>
    <property type="match status" value="1"/>
</dbReference>
<dbReference type="Pfam" id="PF02424">
    <property type="entry name" value="ApbE"/>
    <property type="match status" value="1"/>
</dbReference>
<gene>
    <name evidence="21" type="primary">apbE</name>
    <name evidence="21" type="ORF">NCTC5908_00777</name>
</gene>
<keyword evidence="10 18" id="KW-0274">FAD</keyword>
<dbReference type="InterPro" id="IPR003374">
    <property type="entry name" value="ApbE-like_sf"/>
</dbReference>
<dbReference type="SUPFAM" id="SSF143631">
    <property type="entry name" value="ApbE-like"/>
    <property type="match status" value="1"/>
</dbReference>
<evidence type="ECO:0000256" key="12">
    <source>
        <dbReference type="ARBA" id="ARBA00023136"/>
    </source>
</evidence>
<dbReference type="AlphaFoldDB" id="A0A336N544"/>
<evidence type="ECO:0000256" key="1">
    <source>
        <dbReference type="ARBA" id="ARBA00008282"/>
    </source>
</evidence>
<evidence type="ECO:0000256" key="10">
    <source>
        <dbReference type="ARBA" id="ARBA00022827"/>
    </source>
</evidence>
<keyword evidence="5 20" id="KW-0997">Cell inner membrane</keyword>
<name>A0A336N544_AGGAP</name>
<evidence type="ECO:0000256" key="7">
    <source>
        <dbReference type="ARBA" id="ARBA00022679"/>
    </source>
</evidence>
<dbReference type="GeneID" id="49634570"/>
<evidence type="ECO:0000256" key="8">
    <source>
        <dbReference type="ARBA" id="ARBA00022723"/>
    </source>
</evidence>
<dbReference type="PROSITE" id="PS51257">
    <property type="entry name" value="PROKAR_LIPOPROTEIN"/>
    <property type="match status" value="1"/>
</dbReference>
<reference evidence="21 22" key="1">
    <citation type="submission" date="2018-06" db="EMBL/GenBank/DDBJ databases">
        <authorList>
            <consortium name="Pathogen Informatics"/>
            <person name="Doyle S."/>
        </authorList>
    </citation>
    <scope>NUCLEOTIDE SEQUENCE [LARGE SCALE GENOMIC DNA]</scope>
    <source>
        <strain evidence="21 22">NCTC5908</strain>
    </source>
</reference>
<feature type="chain" id="PRO_5016486602" description="FAD:protein FMN transferase" evidence="20">
    <location>
        <begin position="23"/>
        <end position="362"/>
    </location>
</feature>
<dbReference type="GO" id="GO:0046872">
    <property type="term" value="F:metal ion binding"/>
    <property type="evidence" value="ECO:0007669"/>
    <property type="project" value="UniProtKB-UniRule"/>
</dbReference>
<dbReference type="PANTHER" id="PTHR30040">
    <property type="entry name" value="THIAMINE BIOSYNTHESIS LIPOPROTEIN APBE"/>
    <property type="match status" value="1"/>
</dbReference>
<evidence type="ECO:0000256" key="19">
    <source>
        <dbReference type="PIRSR" id="PIRSR006268-2"/>
    </source>
</evidence>
<comment type="similarity">
    <text evidence="1 18 20">Belongs to the ApbE family.</text>
</comment>
<keyword evidence="13" id="KW-0564">Palmitate</keyword>
<evidence type="ECO:0000256" key="20">
    <source>
        <dbReference type="RuleBase" id="RU363002"/>
    </source>
</evidence>
<dbReference type="GO" id="GO:0016740">
    <property type="term" value="F:transferase activity"/>
    <property type="evidence" value="ECO:0007669"/>
    <property type="project" value="UniProtKB-UniRule"/>
</dbReference>
<dbReference type="EC" id="2.7.1.180" evidence="2 18"/>
<feature type="binding site" evidence="19">
    <location>
        <position position="198"/>
    </location>
    <ligand>
        <name>Mg(2+)</name>
        <dbReference type="ChEBI" id="CHEBI:18420"/>
    </ligand>
</feature>
<evidence type="ECO:0000256" key="5">
    <source>
        <dbReference type="ARBA" id="ARBA00022519"/>
    </source>
</evidence>
<evidence type="ECO:0000256" key="14">
    <source>
        <dbReference type="ARBA" id="ARBA00023288"/>
    </source>
</evidence>
<keyword evidence="11 18" id="KW-0460">Magnesium</keyword>
<dbReference type="GO" id="GO:0005886">
    <property type="term" value="C:plasma membrane"/>
    <property type="evidence" value="ECO:0007669"/>
    <property type="project" value="UniProtKB-SubCell"/>
</dbReference>
<sequence length="362" mass="39759">MNIKQPLVRGFALAAMALALMACDKPNPSQQADTQQATAAKNEIVSLTGKTMGTTYHVKYSNNGEVSMASQQAHEQIELILKDVNAKMSTYIKDSELSRFNQNTQINTPIEISADLAKVVKEAIRLNQVTQGALDITVGPVVNLWGFGPEKRVDKRPTSAQIAERQAWVGIDKLSLTEEGGKFFLAKAVPQLYVDLSSIAKGFGVDQVADYLESIHVKNYMVEIGGEIRTKGKNAENKLWQIAIERPTFDGQQAAQQIIGLNNVAMATSGDYRNYFEQDGVRFSHEIDPNTGYPIQHALASITVLAPSSMTADGLSTGLFVLGEQKALAVAEQEKLPIFMIIKDSKGYRTEMSTEFKKLLEQ</sequence>
<feature type="binding site" evidence="19">
    <location>
        <position position="317"/>
    </location>
    <ligand>
        <name>Mg(2+)</name>
        <dbReference type="ChEBI" id="CHEBI:18420"/>
    </ligand>
</feature>